<evidence type="ECO:0000256" key="11">
    <source>
        <dbReference type="PROSITE-ProRule" id="PRU00221"/>
    </source>
</evidence>
<feature type="repeat" description="WD" evidence="11">
    <location>
        <begin position="48"/>
        <end position="82"/>
    </location>
</feature>
<dbReference type="SUPFAM" id="SSF50978">
    <property type="entry name" value="WD40 repeat-like"/>
    <property type="match status" value="1"/>
</dbReference>
<dbReference type="GO" id="GO:0051028">
    <property type="term" value="P:mRNA transport"/>
    <property type="evidence" value="ECO:0007669"/>
    <property type="project" value="UniProtKB-KW"/>
</dbReference>
<evidence type="ECO:0000256" key="9">
    <source>
        <dbReference type="ARBA" id="ARBA00023132"/>
    </source>
</evidence>
<dbReference type="EMBL" id="JAOAOG010000337">
    <property type="protein sequence ID" value="KAJ6227149.1"/>
    <property type="molecule type" value="Genomic_DNA"/>
</dbReference>
<dbReference type="Proteomes" id="UP001150062">
    <property type="component" value="Unassembled WGS sequence"/>
</dbReference>
<keyword evidence="6" id="KW-0509">mRNA transport</keyword>
<protein>
    <submittedName>
        <fullName evidence="12">Protein sec13</fullName>
    </submittedName>
</protein>
<evidence type="ECO:0000256" key="2">
    <source>
        <dbReference type="ARBA" id="ARBA00010102"/>
    </source>
</evidence>
<dbReference type="PANTHER" id="PTHR11024">
    <property type="entry name" value="NUCLEAR PORE COMPLEX PROTEIN SEC13 / SEH1 FAMILY MEMBER"/>
    <property type="match status" value="1"/>
</dbReference>
<feature type="repeat" description="WD" evidence="11">
    <location>
        <begin position="139"/>
        <end position="176"/>
    </location>
</feature>
<comment type="caution">
    <text evidence="12">The sequence shown here is derived from an EMBL/GenBank/DDBJ whole genome shotgun (WGS) entry which is preliminary data.</text>
</comment>
<reference evidence="12" key="2">
    <citation type="submission" date="2022-08" db="EMBL/GenBank/DDBJ databases">
        <title>Novel sulphate-reducing endosymbionts in the free-living metamonad Anaeramoeba.</title>
        <authorList>
            <person name="Jerlstrom-Hultqvist J."/>
            <person name="Cepicka I."/>
            <person name="Gallot-Lavallee L."/>
            <person name="Salas-Leiva D."/>
            <person name="Curtis B.A."/>
            <person name="Zahonova K."/>
            <person name="Pipaliya S."/>
            <person name="Dacks J."/>
            <person name="Roger A.J."/>
        </authorList>
    </citation>
    <scope>NUCLEOTIDE SEQUENCE</scope>
    <source>
        <strain evidence="12">Busselton2</strain>
    </source>
</reference>
<evidence type="ECO:0000256" key="10">
    <source>
        <dbReference type="ARBA" id="ARBA00023242"/>
    </source>
</evidence>
<evidence type="ECO:0000256" key="5">
    <source>
        <dbReference type="ARBA" id="ARBA00022737"/>
    </source>
</evidence>
<dbReference type="Gene3D" id="2.130.10.10">
    <property type="entry name" value="YVTN repeat-like/Quinoprotein amine dehydrogenase"/>
    <property type="match status" value="1"/>
</dbReference>
<evidence type="ECO:0000313" key="13">
    <source>
        <dbReference type="EMBL" id="KAJ6227149.1"/>
    </source>
</evidence>
<dbReference type="PROSITE" id="PS50294">
    <property type="entry name" value="WD_REPEATS_REGION"/>
    <property type="match status" value="1"/>
</dbReference>
<evidence type="ECO:0000313" key="12">
    <source>
        <dbReference type="EMBL" id="KAJ3428341.1"/>
    </source>
</evidence>
<dbReference type="GO" id="GO:0005198">
    <property type="term" value="F:structural molecule activity"/>
    <property type="evidence" value="ECO:0007669"/>
    <property type="project" value="InterPro"/>
</dbReference>
<keyword evidence="7" id="KW-0653">Protein transport</keyword>
<organism evidence="12 14">
    <name type="scientific">Anaeramoeba flamelloides</name>
    <dbReference type="NCBI Taxonomy" id="1746091"/>
    <lineage>
        <taxon>Eukaryota</taxon>
        <taxon>Metamonada</taxon>
        <taxon>Anaeramoebidae</taxon>
        <taxon>Anaeramoeba</taxon>
    </lineage>
</organism>
<evidence type="ECO:0000256" key="8">
    <source>
        <dbReference type="ARBA" id="ARBA00023010"/>
    </source>
</evidence>
<dbReference type="GO" id="GO:0031080">
    <property type="term" value="C:nuclear pore outer ring"/>
    <property type="evidence" value="ECO:0007669"/>
    <property type="project" value="TreeGrafter"/>
</dbReference>
<accession>A0AAV7YER4</accession>
<comment type="similarity">
    <text evidence="2">Belongs to the WD repeat SEC13 family.</text>
</comment>
<dbReference type="InterPro" id="IPR036322">
    <property type="entry name" value="WD40_repeat_dom_sf"/>
</dbReference>
<keyword evidence="9" id="KW-0906">Nuclear pore complex</keyword>
<dbReference type="GO" id="GO:0030127">
    <property type="term" value="C:COPII vesicle coat"/>
    <property type="evidence" value="ECO:0007669"/>
    <property type="project" value="TreeGrafter"/>
</dbReference>
<evidence type="ECO:0000256" key="6">
    <source>
        <dbReference type="ARBA" id="ARBA00022816"/>
    </source>
</evidence>
<dbReference type="AlphaFoldDB" id="A0AAV7YER4"/>
<dbReference type="InterPro" id="IPR001680">
    <property type="entry name" value="WD40_rpt"/>
</dbReference>
<dbReference type="InterPro" id="IPR037363">
    <property type="entry name" value="Sec13/Seh1_fam"/>
</dbReference>
<dbReference type="GO" id="GO:0090114">
    <property type="term" value="P:COPII-coated vesicle budding"/>
    <property type="evidence" value="ECO:0007669"/>
    <property type="project" value="TreeGrafter"/>
</dbReference>
<proteinExistence type="inferred from homology"/>
<keyword evidence="4 11" id="KW-0853">WD repeat</keyword>
<evidence type="ECO:0000256" key="4">
    <source>
        <dbReference type="ARBA" id="ARBA00022574"/>
    </source>
</evidence>
<keyword evidence="8" id="KW-0811">Translocation</keyword>
<sequence length="296" mass="33857">MELETNHQDFIHDVQLDFYGKRLATCSSDRSIKIFEVDGEQQNFIVELKGHKGPVWQVNWANPEFGTILASCSNDGSVIIWKEIEKKWIKEFEYTDLKSSVNSIEWSPTEFGLKLACGSSNGYIAILSYQEQEWEIIKWKAHQIGVNSVSWAPSIGTKKNKQQLVSGGGDGIIRIWRYNKTEGWSQFESLNYHSSWVRCVAWCKTTGSSKSVIASCSQDKSVVVWSKLNNNGQQNTNKWKYKVISQFPEIVWNVSWSPTGNILAISIGDSTVSLWKEDQDGEWQNIKFDQIIEKKL</sequence>
<reference evidence="13" key="1">
    <citation type="submission" date="2022-08" db="EMBL/GenBank/DDBJ databases">
        <title>Novel sulfate-reducing endosymbionts in the free-living metamonad Anaeramoeba.</title>
        <authorList>
            <person name="Jerlstrom-Hultqvist J."/>
            <person name="Cepicka I."/>
            <person name="Gallot-Lavallee L."/>
            <person name="Salas-Leiva D."/>
            <person name="Curtis B.A."/>
            <person name="Zahonova K."/>
            <person name="Pipaliya S."/>
            <person name="Dacks J."/>
            <person name="Roger A.J."/>
        </authorList>
    </citation>
    <scope>NUCLEOTIDE SEQUENCE</scope>
    <source>
        <strain evidence="13">Schooner1</strain>
    </source>
</reference>
<evidence type="ECO:0000256" key="1">
    <source>
        <dbReference type="ARBA" id="ARBA00004567"/>
    </source>
</evidence>
<keyword evidence="5" id="KW-0677">Repeat</keyword>
<dbReference type="Pfam" id="PF00400">
    <property type="entry name" value="WD40"/>
    <property type="match status" value="5"/>
</dbReference>
<name>A0AAV7YER4_9EUKA</name>
<dbReference type="Proteomes" id="UP001146793">
    <property type="component" value="Unassembled WGS sequence"/>
</dbReference>
<evidence type="ECO:0000256" key="3">
    <source>
        <dbReference type="ARBA" id="ARBA00022448"/>
    </source>
</evidence>
<dbReference type="EMBL" id="JANTQA010000060">
    <property type="protein sequence ID" value="KAJ3428341.1"/>
    <property type="molecule type" value="Genomic_DNA"/>
</dbReference>
<gene>
    <name evidence="12" type="ORF">M0812_25974</name>
    <name evidence="13" type="ORF">M0813_10054</name>
</gene>
<comment type="subcellular location">
    <subcellularLocation>
        <location evidence="1">Nucleus</location>
        <location evidence="1">Nuclear pore complex</location>
    </subcellularLocation>
</comment>
<dbReference type="PANTHER" id="PTHR11024:SF2">
    <property type="entry name" value="PROTEIN SEC13 HOMOLOG"/>
    <property type="match status" value="1"/>
</dbReference>
<keyword evidence="10" id="KW-0539">Nucleus</keyword>
<keyword evidence="15" id="KW-1185">Reference proteome</keyword>
<dbReference type="InterPro" id="IPR015943">
    <property type="entry name" value="WD40/YVTN_repeat-like_dom_sf"/>
</dbReference>
<evidence type="ECO:0000313" key="15">
    <source>
        <dbReference type="Proteomes" id="UP001150062"/>
    </source>
</evidence>
<dbReference type="GO" id="GO:0006606">
    <property type="term" value="P:protein import into nucleus"/>
    <property type="evidence" value="ECO:0007669"/>
    <property type="project" value="TreeGrafter"/>
</dbReference>
<dbReference type="PROSITE" id="PS50082">
    <property type="entry name" value="WD_REPEATS_2"/>
    <property type="match status" value="2"/>
</dbReference>
<evidence type="ECO:0000313" key="14">
    <source>
        <dbReference type="Proteomes" id="UP001146793"/>
    </source>
</evidence>
<keyword evidence="3" id="KW-0813">Transport</keyword>
<evidence type="ECO:0000256" key="7">
    <source>
        <dbReference type="ARBA" id="ARBA00022927"/>
    </source>
</evidence>
<dbReference type="SMART" id="SM00320">
    <property type="entry name" value="WD40"/>
    <property type="match status" value="6"/>
</dbReference>